<dbReference type="PANTHER" id="PTHR48477">
    <property type="entry name" value="PHOSPHATE TRANSPORTER PHO1"/>
    <property type="match status" value="1"/>
</dbReference>
<dbReference type="EMBL" id="AMZH03010775">
    <property type="protein sequence ID" value="RRT54114.1"/>
    <property type="molecule type" value="Genomic_DNA"/>
</dbReference>
<protein>
    <recommendedName>
        <fullName evidence="2">SPX domain-containing protein</fullName>
    </recommendedName>
</protein>
<feature type="domain" description="SPX" evidence="2">
    <location>
        <begin position="2"/>
        <end position="163"/>
    </location>
</feature>
<dbReference type="InterPro" id="IPR004331">
    <property type="entry name" value="SPX_dom"/>
</dbReference>
<gene>
    <name evidence="3" type="ORF">B296_00045847</name>
</gene>
<dbReference type="AlphaFoldDB" id="A0A426YQX4"/>
<evidence type="ECO:0000313" key="4">
    <source>
        <dbReference type="Proteomes" id="UP000287651"/>
    </source>
</evidence>
<dbReference type="Proteomes" id="UP000287651">
    <property type="component" value="Unassembled WGS sequence"/>
</dbReference>
<dbReference type="InterPro" id="IPR052486">
    <property type="entry name" value="PHO1"/>
</dbReference>
<comment type="caution">
    <text evidence="3">The sequence shown here is derived from an EMBL/GenBank/DDBJ whole genome shotgun (WGS) entry which is preliminary data.</text>
</comment>
<reference evidence="3 4" key="1">
    <citation type="journal article" date="2014" name="Agronomy (Basel)">
        <title>A Draft Genome Sequence for Ensete ventricosum, the Drought-Tolerant Tree Against Hunger.</title>
        <authorList>
            <person name="Harrison J."/>
            <person name="Moore K.A."/>
            <person name="Paszkiewicz K."/>
            <person name="Jones T."/>
            <person name="Grant M."/>
            <person name="Ambacheew D."/>
            <person name="Muzemil S."/>
            <person name="Studholme D.J."/>
        </authorList>
    </citation>
    <scope>NUCLEOTIDE SEQUENCE [LARGE SCALE GENOMIC DNA]</scope>
</reference>
<proteinExistence type="predicted"/>
<organism evidence="3 4">
    <name type="scientific">Ensete ventricosum</name>
    <name type="common">Abyssinian banana</name>
    <name type="synonym">Musa ensete</name>
    <dbReference type="NCBI Taxonomy" id="4639"/>
    <lineage>
        <taxon>Eukaryota</taxon>
        <taxon>Viridiplantae</taxon>
        <taxon>Streptophyta</taxon>
        <taxon>Embryophyta</taxon>
        <taxon>Tracheophyta</taxon>
        <taxon>Spermatophyta</taxon>
        <taxon>Magnoliopsida</taxon>
        <taxon>Liliopsida</taxon>
        <taxon>Zingiberales</taxon>
        <taxon>Musaceae</taxon>
        <taxon>Ensete</taxon>
    </lineage>
</organism>
<evidence type="ECO:0000256" key="1">
    <source>
        <dbReference type="SAM" id="MobiDB-lite"/>
    </source>
</evidence>
<feature type="compositionally biased region" description="Low complexity" evidence="1">
    <location>
        <begin position="146"/>
        <end position="163"/>
    </location>
</feature>
<feature type="region of interest" description="Disordered" evidence="1">
    <location>
        <begin position="131"/>
        <end position="163"/>
    </location>
</feature>
<dbReference type="PANTHER" id="PTHR48477:SF1">
    <property type="entry name" value="PHOSPHATE TRANSPORTER PHO1"/>
    <property type="match status" value="1"/>
</dbReference>
<dbReference type="GO" id="GO:0016036">
    <property type="term" value="P:cellular response to phosphate starvation"/>
    <property type="evidence" value="ECO:0007669"/>
    <property type="project" value="InterPro"/>
</dbReference>
<name>A0A426YQX4_ENSVE</name>
<evidence type="ECO:0000259" key="2">
    <source>
        <dbReference type="PROSITE" id="PS51382"/>
    </source>
</evidence>
<evidence type="ECO:0000313" key="3">
    <source>
        <dbReference type="EMBL" id="RRT54114.1"/>
    </source>
</evidence>
<accession>A0A426YQX4</accession>
<dbReference type="Pfam" id="PF03105">
    <property type="entry name" value="SPX"/>
    <property type="match status" value="2"/>
</dbReference>
<sequence>MVKFSRELQAQLIPEWKDAFVDYRQLKKHVKKIKLSLLRSSLPNSSSSDDHHNGGGGFSLFDPVRAFAARFSAPRNDHPPPVKEFLEKLEQELEKVNGFYTNKENEFCDRGEILSKQLQILVDLKQLLHEHRRRRRHQRSAPPSPAGGSVTSLLSSASSFSGA</sequence>
<dbReference type="PROSITE" id="PS51382">
    <property type="entry name" value="SPX"/>
    <property type="match status" value="1"/>
</dbReference>